<dbReference type="AlphaFoldDB" id="A0A200QFM6"/>
<reference evidence="2 3" key="1">
    <citation type="journal article" date="2017" name="Mol. Plant">
        <title>The Genome of Medicinal Plant Macleaya cordata Provides New Insights into Benzylisoquinoline Alkaloids Metabolism.</title>
        <authorList>
            <person name="Liu X."/>
            <person name="Liu Y."/>
            <person name="Huang P."/>
            <person name="Ma Y."/>
            <person name="Qing Z."/>
            <person name="Tang Q."/>
            <person name="Cao H."/>
            <person name="Cheng P."/>
            <person name="Zheng Y."/>
            <person name="Yuan Z."/>
            <person name="Zhou Y."/>
            <person name="Liu J."/>
            <person name="Tang Z."/>
            <person name="Zhuo Y."/>
            <person name="Zhang Y."/>
            <person name="Yu L."/>
            <person name="Huang J."/>
            <person name="Yang P."/>
            <person name="Peng Q."/>
            <person name="Zhang J."/>
            <person name="Jiang W."/>
            <person name="Zhang Z."/>
            <person name="Lin K."/>
            <person name="Ro D.K."/>
            <person name="Chen X."/>
            <person name="Xiong X."/>
            <person name="Shang Y."/>
            <person name="Huang S."/>
            <person name="Zeng J."/>
        </authorList>
    </citation>
    <scope>NUCLEOTIDE SEQUENCE [LARGE SCALE GENOMIC DNA]</scope>
    <source>
        <strain evidence="3">cv. BLH2017</strain>
        <tissue evidence="2">Root</tissue>
    </source>
</reference>
<dbReference type="InParanoid" id="A0A200QFM6"/>
<protein>
    <submittedName>
        <fullName evidence="2">Uncharacterized protein</fullName>
    </submittedName>
</protein>
<keyword evidence="3" id="KW-1185">Reference proteome</keyword>
<feature type="region of interest" description="Disordered" evidence="1">
    <location>
        <begin position="1"/>
        <end position="57"/>
    </location>
</feature>
<dbReference type="Proteomes" id="UP000195402">
    <property type="component" value="Unassembled WGS sequence"/>
</dbReference>
<evidence type="ECO:0000256" key="1">
    <source>
        <dbReference type="SAM" id="MobiDB-lite"/>
    </source>
</evidence>
<gene>
    <name evidence="2" type="ORF">BVC80_8357g1</name>
</gene>
<sequence>MTIEKEIVDVEASTDVAPKAGTKRKRKSKVENKLDEKEKGVGSVEAPNTNVAPKVRA</sequence>
<comment type="caution">
    <text evidence="2">The sequence shown here is derived from an EMBL/GenBank/DDBJ whole genome shotgun (WGS) entry which is preliminary data.</text>
</comment>
<name>A0A200QFM6_MACCD</name>
<feature type="compositionally biased region" description="Basic and acidic residues" evidence="1">
    <location>
        <begin position="29"/>
        <end position="40"/>
    </location>
</feature>
<evidence type="ECO:0000313" key="2">
    <source>
        <dbReference type="EMBL" id="OVA09290.1"/>
    </source>
</evidence>
<proteinExistence type="predicted"/>
<dbReference type="EMBL" id="MVGT01002139">
    <property type="protein sequence ID" value="OVA09290.1"/>
    <property type="molecule type" value="Genomic_DNA"/>
</dbReference>
<accession>A0A200QFM6</accession>
<organism evidence="2 3">
    <name type="scientific">Macleaya cordata</name>
    <name type="common">Five-seeded plume-poppy</name>
    <name type="synonym">Bocconia cordata</name>
    <dbReference type="NCBI Taxonomy" id="56857"/>
    <lineage>
        <taxon>Eukaryota</taxon>
        <taxon>Viridiplantae</taxon>
        <taxon>Streptophyta</taxon>
        <taxon>Embryophyta</taxon>
        <taxon>Tracheophyta</taxon>
        <taxon>Spermatophyta</taxon>
        <taxon>Magnoliopsida</taxon>
        <taxon>Ranunculales</taxon>
        <taxon>Papaveraceae</taxon>
        <taxon>Papaveroideae</taxon>
        <taxon>Macleaya</taxon>
    </lineage>
</organism>
<evidence type="ECO:0000313" key="3">
    <source>
        <dbReference type="Proteomes" id="UP000195402"/>
    </source>
</evidence>